<evidence type="ECO:0000313" key="3">
    <source>
        <dbReference type="Proteomes" id="UP001566331"/>
    </source>
</evidence>
<proteinExistence type="predicted"/>
<evidence type="ECO:0000313" key="2">
    <source>
        <dbReference type="EMBL" id="MEZ0473622.1"/>
    </source>
</evidence>
<keyword evidence="1" id="KW-1133">Transmembrane helix</keyword>
<evidence type="ECO:0000256" key="1">
    <source>
        <dbReference type="SAM" id="Phobius"/>
    </source>
</evidence>
<reference evidence="2 3" key="1">
    <citation type="submission" date="2024-07" db="EMBL/GenBank/DDBJ databases">
        <title>Luteimonas salilacus sp. nov., isolated from the shore soil of Salt Lake in Tibet of China.</title>
        <authorList>
            <person name="Zhang X."/>
            <person name="Li A."/>
        </authorList>
    </citation>
    <scope>NUCLEOTIDE SEQUENCE [LARGE SCALE GENOMIC DNA]</scope>
    <source>
        <strain evidence="2 3">B3-2-R+30</strain>
    </source>
</reference>
<accession>A0ABV4HLM0</accession>
<comment type="caution">
    <text evidence="2">The sequence shown here is derived from an EMBL/GenBank/DDBJ whole genome shotgun (WGS) entry which is preliminary data.</text>
</comment>
<keyword evidence="1" id="KW-0812">Transmembrane</keyword>
<feature type="transmembrane region" description="Helical" evidence="1">
    <location>
        <begin position="6"/>
        <end position="24"/>
    </location>
</feature>
<dbReference type="Proteomes" id="UP001566331">
    <property type="component" value="Unassembled WGS sequence"/>
</dbReference>
<keyword evidence="1" id="KW-0472">Membrane</keyword>
<feature type="transmembrane region" description="Helical" evidence="1">
    <location>
        <begin position="29"/>
        <end position="46"/>
    </location>
</feature>
<organism evidence="2 3">
    <name type="scientific">Luteimonas salinilitoris</name>
    <dbReference type="NCBI Taxonomy" id="3237697"/>
    <lineage>
        <taxon>Bacteria</taxon>
        <taxon>Pseudomonadati</taxon>
        <taxon>Pseudomonadota</taxon>
        <taxon>Gammaproteobacteria</taxon>
        <taxon>Lysobacterales</taxon>
        <taxon>Lysobacteraceae</taxon>
        <taxon>Luteimonas</taxon>
    </lineage>
</organism>
<dbReference type="RefSeq" id="WP_370563024.1">
    <property type="nucleotide sequence ID" value="NZ_JBFWIB010000002.1"/>
</dbReference>
<gene>
    <name evidence="2" type="ORF">AB6713_03190</name>
</gene>
<protein>
    <recommendedName>
        <fullName evidence="4">DUF4175 domain-containing protein</fullName>
    </recommendedName>
</protein>
<keyword evidence="3" id="KW-1185">Reference proteome</keyword>
<dbReference type="EMBL" id="JBFWIC010000003">
    <property type="protein sequence ID" value="MEZ0473622.1"/>
    <property type="molecule type" value="Genomic_DNA"/>
</dbReference>
<name>A0ABV4HLM0_9GAMM</name>
<sequence length="58" mass="6470">MSWLGIVVIVLGLYLAFKLVGFVLKLAMWLLVIVGAYWFLAPLFGWPELGEVIHVLGP</sequence>
<evidence type="ECO:0008006" key="4">
    <source>
        <dbReference type="Google" id="ProtNLM"/>
    </source>
</evidence>